<dbReference type="GO" id="GO:0016020">
    <property type="term" value="C:membrane"/>
    <property type="evidence" value="ECO:0007669"/>
    <property type="project" value="InterPro"/>
</dbReference>
<dbReference type="InParanoid" id="E3MHF4"/>
<evidence type="ECO:0000259" key="3">
    <source>
        <dbReference type="PROSITE" id="PS50060"/>
    </source>
</evidence>
<dbReference type="PROSITE" id="PS50060">
    <property type="entry name" value="MAM_2"/>
    <property type="match status" value="2"/>
</dbReference>
<dbReference type="RefSeq" id="XP_003104431.2">
    <property type="nucleotide sequence ID" value="XM_003104383.2"/>
</dbReference>
<dbReference type="SUPFAM" id="SSF49899">
    <property type="entry name" value="Concanavalin A-like lectins/glucanases"/>
    <property type="match status" value="2"/>
</dbReference>
<reference evidence="4" key="1">
    <citation type="submission" date="2007-07" db="EMBL/GenBank/DDBJ databases">
        <title>PCAP assembly of the Caenorhabditis remanei genome.</title>
        <authorList>
            <consortium name="The Caenorhabditis remanei Sequencing Consortium"/>
            <person name="Wilson R.K."/>
        </authorList>
    </citation>
    <scope>NUCLEOTIDE SEQUENCE [LARGE SCALE GENOMIC DNA]</scope>
    <source>
        <strain evidence="4">PB4641</strain>
    </source>
</reference>
<dbReference type="InterPro" id="IPR013320">
    <property type="entry name" value="ConA-like_dom_sf"/>
</dbReference>
<dbReference type="InterPro" id="IPR000998">
    <property type="entry name" value="MAM_dom"/>
</dbReference>
<dbReference type="EMBL" id="DS268445">
    <property type="protein sequence ID" value="EFP02032.1"/>
    <property type="molecule type" value="Genomic_DNA"/>
</dbReference>
<feature type="domain" description="MAM" evidence="3">
    <location>
        <begin position="29"/>
        <end position="187"/>
    </location>
</feature>
<feature type="region of interest" description="Disordered" evidence="1">
    <location>
        <begin position="259"/>
        <end position="291"/>
    </location>
</feature>
<evidence type="ECO:0000313" key="4">
    <source>
        <dbReference type="EMBL" id="EFP02032.1"/>
    </source>
</evidence>
<gene>
    <name evidence="4" type="ORF">CRE_22823</name>
</gene>
<name>E3MHF4_CAERE</name>
<dbReference type="OrthoDB" id="5914193at2759"/>
<dbReference type="HOGENOM" id="CLU_021063_0_0_1"/>
<feature type="signal peptide" evidence="2">
    <location>
        <begin position="1"/>
        <end position="21"/>
    </location>
</feature>
<feature type="compositionally biased region" description="Low complexity" evidence="1">
    <location>
        <begin position="259"/>
        <end position="285"/>
    </location>
</feature>
<dbReference type="FunCoup" id="E3MHF4">
    <property type="interactions" value="481"/>
</dbReference>
<accession>E3MHF4</accession>
<evidence type="ECO:0000313" key="5">
    <source>
        <dbReference type="Proteomes" id="UP000008281"/>
    </source>
</evidence>
<dbReference type="STRING" id="31234.E3MHF4"/>
<feature type="chain" id="PRO_5003175778" description="MAM domain-containing protein" evidence="2">
    <location>
        <begin position="22"/>
        <end position="838"/>
    </location>
</feature>
<dbReference type="Proteomes" id="UP000008281">
    <property type="component" value="Unassembled WGS sequence"/>
</dbReference>
<dbReference type="Pfam" id="PF00629">
    <property type="entry name" value="MAM"/>
    <property type="match status" value="2"/>
</dbReference>
<dbReference type="AlphaFoldDB" id="E3MHF4"/>
<evidence type="ECO:0000256" key="2">
    <source>
        <dbReference type="SAM" id="SignalP"/>
    </source>
</evidence>
<dbReference type="SMART" id="SM00137">
    <property type="entry name" value="MAM"/>
    <property type="match status" value="1"/>
</dbReference>
<dbReference type="Gene3D" id="2.60.120.200">
    <property type="match status" value="2"/>
</dbReference>
<dbReference type="eggNOG" id="ENOG502SFWT">
    <property type="taxonomic scope" value="Eukaryota"/>
</dbReference>
<feature type="domain" description="MAM" evidence="3">
    <location>
        <begin position="670"/>
        <end position="838"/>
    </location>
</feature>
<evidence type="ECO:0000256" key="1">
    <source>
        <dbReference type="SAM" id="MobiDB-lite"/>
    </source>
</evidence>
<keyword evidence="5" id="KW-1185">Reference proteome</keyword>
<sequence length="838" mass="91964">MDLLFLFLFLLVAATWHTVTAEISASSDLNCDFTSSCRWRNSSDVGGHFETTSLLEADAQNRIMPMDENNPKPFAYTAGLMGRMMALLVSEVITCQLGGASIKYWYYKTGLDSQLEVCIRQPPGNRDLSQMRCYDGVSTFGKQWIFRAVELPPIAQPFEIVFKTIYSPPSSVIALDNIVFEATLCGYGRNRREIRRIGYHDWQSYRSSNLYNGELMLIVAQDVADKLEKNSTAPPTVEPPVSLEAKIAILSTTTTTTTTVPTTTTTVPTTTTTVPTTTTTVPSTTELSNQTTTPTISNEQQFANFVNFLKQTAPVIPYIPTLVRSLTALDPRVIEDLNLGQAPPPGVPIDVRRSPVSSSHFYNTNQPTLLTDNTNQDKTLVDLAKKFGLWETTRSPEPPTNNNKFGLPNKLTEESIYPPSLLQQHKKKITMNPIKKIPNPLPENIEEYHKSLFTTTVSPAPPSSTQLIIFKQPTSGEAEVAEKLADIAKLLPSGAVQDLTALRNIPDLDGLTKGMDLSDIRKPGGFGRLKSQFMERLMRRTLGLPMETDDRSERRALLCVSPILSFSPPEAPIFQDAYLESTNGGASEGAGGTFDDVGGSHPTQLLDFDGNDVTINQFESVSVPLPTRAVNYGAPTSQKIQNPARDEKRKGSDLGGPRSGPMFASICESVDCTFDENTLCNYLTSSTNVTAEDGSSLKKWVLSNRSVLNSLTGIPSDISKGGYFLYAGGTSASPGDTFILSSNHPVTVTEPARVDFFVFQAGVRGQFRVCVDDNEDCPVVLEGKDIDANSQKWKNYYFDISAGQHVLHFVVEGLHNNYVIGLDNIQLLNRFGTSSLAC</sequence>
<proteinExistence type="predicted"/>
<dbReference type="OMA" id="KITMNPI"/>
<dbReference type="GeneID" id="9803166"/>
<organism evidence="5">
    <name type="scientific">Caenorhabditis remanei</name>
    <name type="common">Caenorhabditis vulgaris</name>
    <dbReference type="NCBI Taxonomy" id="31234"/>
    <lineage>
        <taxon>Eukaryota</taxon>
        <taxon>Metazoa</taxon>
        <taxon>Ecdysozoa</taxon>
        <taxon>Nematoda</taxon>
        <taxon>Chromadorea</taxon>
        <taxon>Rhabditida</taxon>
        <taxon>Rhabditina</taxon>
        <taxon>Rhabditomorpha</taxon>
        <taxon>Rhabditoidea</taxon>
        <taxon>Rhabditidae</taxon>
        <taxon>Peloderinae</taxon>
        <taxon>Caenorhabditis</taxon>
    </lineage>
</organism>
<protein>
    <recommendedName>
        <fullName evidence="3">MAM domain-containing protein</fullName>
    </recommendedName>
</protein>
<dbReference type="KEGG" id="crq:GCK72_016880"/>
<dbReference type="CTD" id="9803166"/>
<keyword evidence="2" id="KW-0732">Signal</keyword>
<feature type="region of interest" description="Disordered" evidence="1">
    <location>
        <begin position="632"/>
        <end position="657"/>
    </location>
</feature>